<dbReference type="PANTHER" id="PTHR42796">
    <property type="entry name" value="FUMARYLACETOACETATE HYDROLASE DOMAIN-CONTAINING PROTEIN 2A-RELATED"/>
    <property type="match status" value="1"/>
</dbReference>
<dbReference type="Pfam" id="PF01557">
    <property type="entry name" value="FAA_hydrolase"/>
    <property type="match status" value="1"/>
</dbReference>
<evidence type="ECO:0000313" key="5">
    <source>
        <dbReference type="EMBL" id="AJD47488.1"/>
    </source>
</evidence>
<dbReference type="InterPro" id="IPR036663">
    <property type="entry name" value="Fumarylacetoacetase_C_sf"/>
</dbReference>
<gene>
    <name evidence="5" type="ORF">S7S_05340</name>
</gene>
<dbReference type="InterPro" id="IPR018833">
    <property type="entry name" value="Rv2993c-like_N"/>
</dbReference>
<dbReference type="Gene3D" id="3.90.850.10">
    <property type="entry name" value="Fumarylacetoacetase-like, C-terminal domain"/>
    <property type="match status" value="1"/>
</dbReference>
<evidence type="ECO:0000256" key="2">
    <source>
        <dbReference type="ARBA" id="ARBA00022723"/>
    </source>
</evidence>
<dbReference type="GO" id="GO:0016787">
    <property type="term" value="F:hydrolase activity"/>
    <property type="evidence" value="ECO:0007669"/>
    <property type="project" value="UniProtKB-KW"/>
</dbReference>
<keyword evidence="2" id="KW-0479">Metal-binding</keyword>
<sequence length="319" mass="35292">MAIHIVRFHHQDQTRWGLLDGARIQPIDAPCTTTSALIELGYDGVQSRLATDQPTLDPGNVVLLSPITHDAKVLCQGANYRQHMIDSGMNPADKSFNMFFTKSSASITGPTGRIVKPRHVELLDYEIEMTLVLGKRTDGPVQVTDDNLHEYVAGICIGNDVSARDVQIPQMQFHKGKSYRTFCPLGPVLCLLRESEMHYLGEMQLHLTVNGDTRQQDSTDNLVFKPAETLTEYSQVQDFAPGDVLMTGTPSGCALGLPKPALVKMVGLLPEAKKWQLFVKSQKRRKHYLQAGDVMESTITSGDGHLNLGTQRHTVEDEA</sequence>
<evidence type="ECO:0000256" key="1">
    <source>
        <dbReference type="ARBA" id="ARBA00010211"/>
    </source>
</evidence>
<dbReference type="OrthoDB" id="9805307at2"/>
<dbReference type="AlphaFoldDB" id="A0A0B4XLT0"/>
<dbReference type="STRING" id="391936.S7S_05340"/>
<dbReference type="EMBL" id="CP004387">
    <property type="protein sequence ID" value="AJD47488.1"/>
    <property type="molecule type" value="Genomic_DNA"/>
</dbReference>
<dbReference type="GO" id="GO:0046872">
    <property type="term" value="F:metal ion binding"/>
    <property type="evidence" value="ECO:0007669"/>
    <property type="project" value="UniProtKB-KW"/>
</dbReference>
<dbReference type="Proteomes" id="UP000006764">
    <property type="component" value="Chromosome"/>
</dbReference>
<protein>
    <submittedName>
        <fullName evidence="5">Fumarylacetoacetate hydrolase</fullName>
    </submittedName>
</protein>
<organism evidence="5 6">
    <name type="scientific">Isoalcanivorax pacificus W11-5</name>
    <dbReference type="NCBI Taxonomy" id="391936"/>
    <lineage>
        <taxon>Bacteria</taxon>
        <taxon>Pseudomonadati</taxon>
        <taxon>Pseudomonadota</taxon>
        <taxon>Gammaproteobacteria</taxon>
        <taxon>Oceanospirillales</taxon>
        <taxon>Alcanivoracaceae</taxon>
        <taxon>Isoalcanivorax</taxon>
    </lineage>
</organism>
<dbReference type="PANTHER" id="PTHR42796:SF4">
    <property type="entry name" value="FUMARYLACETOACETATE HYDROLASE DOMAIN-CONTAINING PROTEIN 2A"/>
    <property type="match status" value="1"/>
</dbReference>
<dbReference type="Pfam" id="PF10370">
    <property type="entry name" value="Rv2993c-like_N"/>
    <property type="match status" value="1"/>
</dbReference>
<dbReference type="GO" id="GO:0044281">
    <property type="term" value="P:small molecule metabolic process"/>
    <property type="evidence" value="ECO:0007669"/>
    <property type="project" value="UniProtKB-ARBA"/>
</dbReference>
<dbReference type="InterPro" id="IPR011234">
    <property type="entry name" value="Fumarylacetoacetase-like_C"/>
</dbReference>
<dbReference type="KEGG" id="apac:S7S_05340"/>
<evidence type="ECO:0000259" key="3">
    <source>
        <dbReference type="Pfam" id="PF01557"/>
    </source>
</evidence>
<feature type="domain" description="Rv2993c-like N-terminal" evidence="4">
    <location>
        <begin position="4"/>
        <end position="31"/>
    </location>
</feature>
<proteinExistence type="inferred from homology"/>
<keyword evidence="5" id="KW-0378">Hydrolase</keyword>
<evidence type="ECO:0000313" key="6">
    <source>
        <dbReference type="Proteomes" id="UP000006764"/>
    </source>
</evidence>
<reference evidence="5 6" key="1">
    <citation type="journal article" date="2012" name="J. Bacteriol.">
        <title>Genome sequence of an alkane-degrading bacterium, Alcanivorax pacificus type strain W11-5, isolated from deep sea sediment.</title>
        <authorList>
            <person name="Lai Q."/>
            <person name="Shao Z."/>
        </authorList>
    </citation>
    <scope>NUCLEOTIDE SEQUENCE [LARGE SCALE GENOMIC DNA]</scope>
    <source>
        <strain evidence="5 6">W11-5</strain>
    </source>
</reference>
<keyword evidence="6" id="KW-1185">Reference proteome</keyword>
<dbReference type="RefSeq" id="WP_008737441.1">
    <property type="nucleotide sequence ID" value="NZ_CP004387.1"/>
</dbReference>
<name>A0A0B4XLT0_9GAMM</name>
<comment type="similarity">
    <text evidence="1">Belongs to the FAH family.</text>
</comment>
<dbReference type="InterPro" id="IPR051121">
    <property type="entry name" value="FAH"/>
</dbReference>
<feature type="domain" description="Fumarylacetoacetase-like C-terminal" evidence="3">
    <location>
        <begin position="72"/>
        <end position="315"/>
    </location>
</feature>
<evidence type="ECO:0000259" key="4">
    <source>
        <dbReference type="Pfam" id="PF10370"/>
    </source>
</evidence>
<dbReference type="HOGENOM" id="CLU_028458_0_0_6"/>
<accession>A0A0B4XLT0</accession>
<dbReference type="SUPFAM" id="SSF56529">
    <property type="entry name" value="FAH"/>
    <property type="match status" value="1"/>
</dbReference>